<organism evidence="1 2">
    <name type="scientific">Goodfellowiella coeruleoviolacea</name>
    <dbReference type="NCBI Taxonomy" id="334858"/>
    <lineage>
        <taxon>Bacteria</taxon>
        <taxon>Bacillati</taxon>
        <taxon>Actinomycetota</taxon>
        <taxon>Actinomycetes</taxon>
        <taxon>Pseudonocardiales</taxon>
        <taxon>Pseudonocardiaceae</taxon>
        <taxon>Goodfellowiella</taxon>
    </lineage>
</organism>
<evidence type="ECO:0008006" key="3">
    <source>
        <dbReference type="Google" id="ProtNLM"/>
    </source>
</evidence>
<gene>
    <name evidence="1" type="ORF">LX83_001126</name>
</gene>
<proteinExistence type="predicted"/>
<dbReference type="RefSeq" id="WP_253767764.1">
    <property type="nucleotide sequence ID" value="NZ_JAMTCK010000002.1"/>
</dbReference>
<reference evidence="1" key="1">
    <citation type="submission" date="2022-06" db="EMBL/GenBank/DDBJ databases">
        <title>Genomic Encyclopedia of Archaeal and Bacterial Type Strains, Phase II (KMG-II): from individual species to whole genera.</title>
        <authorList>
            <person name="Goeker M."/>
        </authorList>
    </citation>
    <scope>NUCLEOTIDE SEQUENCE</scope>
    <source>
        <strain evidence="1">DSM 43935</strain>
    </source>
</reference>
<evidence type="ECO:0000313" key="2">
    <source>
        <dbReference type="Proteomes" id="UP001206128"/>
    </source>
</evidence>
<dbReference type="EMBL" id="JAMTCK010000002">
    <property type="protein sequence ID" value="MCP2164286.1"/>
    <property type="molecule type" value="Genomic_DNA"/>
</dbReference>
<dbReference type="Proteomes" id="UP001206128">
    <property type="component" value="Unassembled WGS sequence"/>
</dbReference>
<comment type="caution">
    <text evidence="1">The sequence shown here is derived from an EMBL/GenBank/DDBJ whole genome shotgun (WGS) entry which is preliminary data.</text>
</comment>
<name>A0AAE3KDP0_9PSEU</name>
<dbReference type="Gene3D" id="3.10.490.10">
    <property type="entry name" value="Gamma-glutamyl cyclotransferase-like"/>
    <property type="match status" value="1"/>
</dbReference>
<protein>
    <recommendedName>
        <fullName evidence="3">Histone deacetylase</fullName>
    </recommendedName>
</protein>
<accession>A0AAE3KDP0</accession>
<evidence type="ECO:0000313" key="1">
    <source>
        <dbReference type="EMBL" id="MCP2164286.1"/>
    </source>
</evidence>
<dbReference type="AlphaFoldDB" id="A0AAE3KDP0"/>
<sequence length="213" mass="23108">MPGSRADHQPELVWYVSYGSNMHADRFACYLAGGRPPGARRGYPGCRDRRAPRRSTGCRLRGGVYFATESLVWGGGRAFYDPDLPGTALARAYLITAGQFADVAAQEMYRPPGTDLDLRPVLAGGRVELGPGRYETLLRVGDLDGHPLLTFTAPWRHDEVALVVPSAAYLRVLVAGLRQAHGWDTHRAAGYLAGLPGARGHWSAADIAALWPD</sequence>
<keyword evidence="2" id="KW-1185">Reference proteome</keyword>